<name>A0A7C2NZU5_UNCW3</name>
<dbReference type="InterPro" id="IPR030664">
    <property type="entry name" value="SdhA/FrdA/AprA"/>
</dbReference>
<dbReference type="SUPFAM" id="SSF51905">
    <property type="entry name" value="FAD/NAD(P)-binding domain"/>
    <property type="match status" value="1"/>
</dbReference>
<evidence type="ECO:0000259" key="3">
    <source>
        <dbReference type="Pfam" id="PF00890"/>
    </source>
</evidence>
<protein>
    <submittedName>
        <fullName evidence="5">FAD-binding protein</fullName>
    </submittedName>
</protein>
<dbReference type="InterPro" id="IPR036188">
    <property type="entry name" value="FAD/NAD-bd_sf"/>
</dbReference>
<dbReference type="InterPro" id="IPR015939">
    <property type="entry name" value="Fum_Rdtase/Succ_DH_flav-like_C"/>
</dbReference>
<keyword evidence="1" id="KW-0285">Flavoprotein</keyword>
<evidence type="ECO:0000313" key="5">
    <source>
        <dbReference type="EMBL" id="HEN27472.1"/>
    </source>
</evidence>
<dbReference type="EMBL" id="DSOL01000060">
    <property type="protein sequence ID" value="HEN27472.1"/>
    <property type="molecule type" value="Genomic_DNA"/>
</dbReference>
<feature type="domain" description="Fumarate reductase/succinate dehydrogenase flavoprotein-like C-terminal" evidence="4">
    <location>
        <begin position="114"/>
        <end position="197"/>
    </location>
</feature>
<dbReference type="Gene3D" id="3.50.50.60">
    <property type="entry name" value="FAD/NAD(P)-binding domain"/>
    <property type="match status" value="1"/>
</dbReference>
<comment type="caution">
    <text evidence="5">The sequence shown here is derived from an EMBL/GenBank/DDBJ whole genome shotgun (WGS) entry which is preliminary data.</text>
</comment>
<accession>A0A7C2NZU5</accession>
<organism evidence="5">
    <name type="scientific">candidate division WOR-3 bacterium</name>
    <dbReference type="NCBI Taxonomy" id="2052148"/>
    <lineage>
        <taxon>Bacteria</taxon>
        <taxon>Bacteria division WOR-3</taxon>
    </lineage>
</organism>
<dbReference type="SUPFAM" id="SSF46977">
    <property type="entry name" value="Succinate dehydrogenase/fumarate reductase flavoprotein C-terminal domain"/>
    <property type="match status" value="1"/>
</dbReference>
<dbReference type="GO" id="GO:0016491">
    <property type="term" value="F:oxidoreductase activity"/>
    <property type="evidence" value="ECO:0007669"/>
    <property type="project" value="UniProtKB-KW"/>
</dbReference>
<dbReference type="PANTHER" id="PTHR11632:SF51">
    <property type="entry name" value="SUCCINATE DEHYDROGENASE [UBIQUINONE] FLAVOPROTEIN SUBUNIT, MITOCHONDRIAL"/>
    <property type="match status" value="1"/>
</dbReference>
<evidence type="ECO:0000256" key="2">
    <source>
        <dbReference type="ARBA" id="ARBA00023002"/>
    </source>
</evidence>
<dbReference type="Gene3D" id="1.20.58.100">
    <property type="entry name" value="Fumarate reductase/succinate dehydrogenase flavoprotein-like, C-terminal domain"/>
    <property type="match status" value="1"/>
</dbReference>
<gene>
    <name evidence="5" type="ORF">ENQ77_02165</name>
</gene>
<dbReference type="Pfam" id="PF00890">
    <property type="entry name" value="FAD_binding_2"/>
    <property type="match status" value="1"/>
</dbReference>
<dbReference type="Pfam" id="PF02910">
    <property type="entry name" value="Succ_DH_flav_C"/>
    <property type="match status" value="1"/>
</dbReference>
<evidence type="ECO:0000259" key="4">
    <source>
        <dbReference type="Pfam" id="PF02910"/>
    </source>
</evidence>
<reference evidence="5" key="1">
    <citation type="journal article" date="2020" name="mSystems">
        <title>Genome- and Community-Level Interaction Insights into Carbon Utilization and Element Cycling Functions of Hydrothermarchaeota in Hydrothermal Sediment.</title>
        <authorList>
            <person name="Zhou Z."/>
            <person name="Liu Y."/>
            <person name="Xu W."/>
            <person name="Pan J."/>
            <person name="Luo Z.H."/>
            <person name="Li M."/>
        </authorList>
    </citation>
    <scope>NUCLEOTIDE SEQUENCE [LARGE SCALE GENOMIC DNA]</scope>
    <source>
        <strain evidence="5">SpSt-34</strain>
    </source>
</reference>
<dbReference type="PANTHER" id="PTHR11632">
    <property type="entry name" value="SUCCINATE DEHYDROGENASE 2 FLAVOPROTEIN SUBUNIT"/>
    <property type="match status" value="1"/>
</dbReference>
<sequence>MKIQIQKWKVEFTPGGAHFCMGGVRINENCETNIEGLFAAGEVTGGVHGANKMGGKALSEILVFGERAGASAAKYAIKSKLDFVGEKAVREEIRRLEEFFREKKGVSPKEIKLQLRHTMDQYMNVERTKSGMEMALTVICNLKPETKRLCVPKIRRFNGLWIEAIEVPYMLDVAEMMIRSALFRTESRGAHYREDYP</sequence>
<evidence type="ECO:0000256" key="1">
    <source>
        <dbReference type="ARBA" id="ARBA00022630"/>
    </source>
</evidence>
<proteinExistence type="predicted"/>
<feature type="domain" description="FAD-dependent oxidoreductase 2 FAD-binding" evidence="3">
    <location>
        <begin position="12"/>
        <end position="58"/>
    </location>
</feature>
<dbReference type="InterPro" id="IPR003953">
    <property type="entry name" value="FAD-dep_OxRdtase_2_FAD-bd"/>
</dbReference>
<dbReference type="AlphaFoldDB" id="A0A7C2NZU5"/>
<keyword evidence="2" id="KW-0560">Oxidoreductase</keyword>
<dbReference type="InterPro" id="IPR037099">
    <property type="entry name" value="Fum_R/Succ_DH_flav-like_C_sf"/>
</dbReference>